<evidence type="ECO:0000313" key="4">
    <source>
        <dbReference type="Proteomes" id="UP000003052"/>
    </source>
</evidence>
<name>E7RDU3_9BACL</name>
<dbReference type="InterPro" id="IPR002686">
    <property type="entry name" value="Transposase_17"/>
</dbReference>
<dbReference type="InterPro" id="IPR036515">
    <property type="entry name" value="Transposase_17_sf"/>
</dbReference>
<evidence type="ECO:0000259" key="2">
    <source>
        <dbReference type="SMART" id="SM01321"/>
    </source>
</evidence>
<feature type="transmembrane region" description="Helical" evidence="1">
    <location>
        <begin position="206"/>
        <end position="230"/>
    </location>
</feature>
<evidence type="ECO:0000256" key="1">
    <source>
        <dbReference type="SAM" id="Phobius"/>
    </source>
</evidence>
<keyword evidence="1" id="KW-1133">Transmembrane helix</keyword>
<evidence type="ECO:0000313" key="3">
    <source>
        <dbReference type="EMBL" id="EGA90849.1"/>
    </source>
</evidence>
<dbReference type="GO" id="GO:0003677">
    <property type="term" value="F:DNA binding"/>
    <property type="evidence" value="ECO:0007669"/>
    <property type="project" value="InterPro"/>
</dbReference>
<dbReference type="Proteomes" id="UP000003052">
    <property type="component" value="Unassembled WGS sequence"/>
</dbReference>
<sequence>MTRKQAFHHHSYYHVIMRGNHRQPIFKTKEDMFELKRAFQHIYVDYPFKILAYCFMTNHYHTLINAERDPLHKIMGLVNRRYSMSYAKRYRHIERIYQKRYFAKEVDSRLGLLTASSYIHRNPIQTQKPMVERLELYPYSSFPLYWDDTLPALAFLDRELLRDLLPEPFEENNIAYCMYCLTYAQNAEEDSHVEDMEPPVMQRLSFALLMALLGNIIQLFPVYGSVITIYPSP</sequence>
<dbReference type="GO" id="GO:0006313">
    <property type="term" value="P:DNA transposition"/>
    <property type="evidence" value="ECO:0007669"/>
    <property type="project" value="InterPro"/>
</dbReference>
<dbReference type="PANTHER" id="PTHR34322:SF2">
    <property type="entry name" value="TRANSPOSASE IS200-LIKE DOMAIN-CONTAINING PROTEIN"/>
    <property type="match status" value="1"/>
</dbReference>
<organism evidence="3 4">
    <name type="scientific">Planococcus donghaensis MPA1U2</name>
    <dbReference type="NCBI Taxonomy" id="933115"/>
    <lineage>
        <taxon>Bacteria</taxon>
        <taxon>Bacillati</taxon>
        <taxon>Bacillota</taxon>
        <taxon>Bacilli</taxon>
        <taxon>Bacillales</taxon>
        <taxon>Caryophanaceae</taxon>
        <taxon>Planococcus</taxon>
    </lineage>
</organism>
<protein>
    <recommendedName>
        <fullName evidence="2">Transposase IS200-like domain-containing protein</fullName>
    </recommendedName>
</protein>
<dbReference type="Pfam" id="PF01797">
    <property type="entry name" value="Y1_Tnp"/>
    <property type="match status" value="1"/>
</dbReference>
<dbReference type="AlphaFoldDB" id="E7RDU3"/>
<dbReference type="SMART" id="SM01321">
    <property type="entry name" value="Y1_Tnp"/>
    <property type="match status" value="1"/>
</dbReference>
<comment type="caution">
    <text evidence="3">The sequence shown here is derived from an EMBL/GenBank/DDBJ whole genome shotgun (WGS) entry which is preliminary data.</text>
</comment>
<gene>
    <name evidence="3" type="ORF">GPDM_03105</name>
</gene>
<accession>E7RDU3</accession>
<keyword evidence="1" id="KW-0812">Transmembrane</keyword>
<dbReference type="PANTHER" id="PTHR34322">
    <property type="entry name" value="TRANSPOSASE, Y1_TNP DOMAIN-CONTAINING"/>
    <property type="match status" value="1"/>
</dbReference>
<feature type="domain" description="Transposase IS200-like" evidence="2">
    <location>
        <begin position="8"/>
        <end position="122"/>
    </location>
</feature>
<dbReference type="SUPFAM" id="SSF143422">
    <property type="entry name" value="Transposase IS200-like"/>
    <property type="match status" value="1"/>
</dbReference>
<dbReference type="GO" id="GO:0004803">
    <property type="term" value="F:transposase activity"/>
    <property type="evidence" value="ECO:0007669"/>
    <property type="project" value="InterPro"/>
</dbReference>
<keyword evidence="1" id="KW-0472">Membrane</keyword>
<dbReference type="RefSeq" id="WP_008428824.1">
    <property type="nucleotide sequence ID" value="NZ_AEPB01000010.1"/>
</dbReference>
<reference evidence="3 4" key="1">
    <citation type="journal article" date="2011" name="J. Bacteriol.">
        <title>The Draft Genome of Planococcus donghaensis MPA1U2 Reveals Nonsporulation Pathways Controlled by a Conserved Spo0A Regulon.</title>
        <authorList>
            <person name="Pearson M.D."/>
            <person name="Noller H.F."/>
        </authorList>
    </citation>
    <scope>NUCLEOTIDE SEQUENCE [LARGE SCALE GENOMIC DNA]</scope>
    <source>
        <strain evidence="3 4">MPA1U2</strain>
    </source>
</reference>
<dbReference type="EMBL" id="AEPB01000010">
    <property type="protein sequence ID" value="EGA90849.1"/>
    <property type="molecule type" value="Genomic_DNA"/>
</dbReference>
<dbReference type="eggNOG" id="COG1943">
    <property type="taxonomic scope" value="Bacteria"/>
</dbReference>
<proteinExistence type="predicted"/>
<dbReference type="Gene3D" id="3.30.70.1290">
    <property type="entry name" value="Transposase IS200-like"/>
    <property type="match status" value="1"/>
</dbReference>